<name>A0A8S0RVS7_OLEEU</name>
<keyword evidence="2" id="KW-1185">Reference proteome</keyword>
<dbReference type="PANTHER" id="PTHR31549:SF149">
    <property type="entry name" value="ISOPRENOID SYNTHASE DOMAIN-CONTAINING PROTEIN"/>
    <property type="match status" value="1"/>
</dbReference>
<reference evidence="1 2" key="1">
    <citation type="submission" date="2019-12" db="EMBL/GenBank/DDBJ databases">
        <authorList>
            <person name="Alioto T."/>
            <person name="Alioto T."/>
            <person name="Gomez Garrido J."/>
        </authorList>
    </citation>
    <scope>NUCLEOTIDE SEQUENCE [LARGE SCALE GENOMIC DNA]</scope>
</reference>
<dbReference type="Proteomes" id="UP000594638">
    <property type="component" value="Unassembled WGS sequence"/>
</dbReference>
<comment type="caution">
    <text evidence="1">The sequence shown here is derived from an EMBL/GenBank/DDBJ whole genome shotgun (WGS) entry which is preliminary data.</text>
</comment>
<dbReference type="Gramene" id="OE9A036220T1">
    <property type="protein sequence ID" value="OE9A036220C1"/>
    <property type="gene ID" value="OE9A036220"/>
</dbReference>
<protein>
    <submittedName>
        <fullName evidence="1">Uncharacterized protein</fullName>
    </submittedName>
</protein>
<gene>
    <name evidence="1" type="ORF">OLEA9_A036220</name>
</gene>
<dbReference type="EMBL" id="CACTIH010003755">
    <property type="protein sequence ID" value="CAA2984195.1"/>
    <property type="molecule type" value="Genomic_DNA"/>
</dbReference>
<sequence>MMLLDACFVLEFMSFSETESNYSSGTDTERNEVDPLQPWSRYLAFARSDLFLLENQIPLLVLKVLMKFRFKNESEGTKLIQNFLEQTVTIMPPQKSTYTNAVKKFVQRMMRCSVQKREKWKMDMDMDARPHHLLHLVREQLIGPSPEDENEKKSVKRLLHLIQEQLTRSFSEDKNKEKFIKWHSYRSVMELKSAGIHFRPSQTNHVTDVKFKSHLISGTLKLPPIMVDYSTKSLLLNLAAYEMSPHGPSDYRLMSYICLMDSFIDHADDVKELRKRRILVNNLGSDKELAQLFNEIANDLVPDLRVYEDVQRQIENHCRSKAQVWTAEWIDDHFNSPWALLAFLGAIFTIALTVAQTYIDGLLAINLSGNK</sequence>
<proteinExistence type="predicted"/>
<dbReference type="AlphaFoldDB" id="A0A8S0RVS7"/>
<dbReference type="OrthoDB" id="1849062at2759"/>
<organism evidence="1 2">
    <name type="scientific">Olea europaea subsp. europaea</name>
    <dbReference type="NCBI Taxonomy" id="158383"/>
    <lineage>
        <taxon>Eukaryota</taxon>
        <taxon>Viridiplantae</taxon>
        <taxon>Streptophyta</taxon>
        <taxon>Embryophyta</taxon>
        <taxon>Tracheophyta</taxon>
        <taxon>Spermatophyta</taxon>
        <taxon>Magnoliopsida</taxon>
        <taxon>eudicotyledons</taxon>
        <taxon>Gunneridae</taxon>
        <taxon>Pentapetalae</taxon>
        <taxon>asterids</taxon>
        <taxon>lamiids</taxon>
        <taxon>Lamiales</taxon>
        <taxon>Oleaceae</taxon>
        <taxon>Oleeae</taxon>
        <taxon>Olea</taxon>
    </lineage>
</organism>
<evidence type="ECO:0000313" key="2">
    <source>
        <dbReference type="Proteomes" id="UP000594638"/>
    </source>
</evidence>
<evidence type="ECO:0000313" key="1">
    <source>
        <dbReference type="EMBL" id="CAA2984195.1"/>
    </source>
</evidence>
<dbReference type="InterPro" id="IPR004158">
    <property type="entry name" value="DUF247_pln"/>
</dbReference>
<accession>A0A8S0RVS7</accession>
<dbReference type="Pfam" id="PF03140">
    <property type="entry name" value="DUF247"/>
    <property type="match status" value="1"/>
</dbReference>
<dbReference type="PANTHER" id="PTHR31549">
    <property type="entry name" value="PROTEIN, PUTATIVE (DUF247)-RELATED-RELATED"/>
    <property type="match status" value="1"/>
</dbReference>